<proteinExistence type="predicted"/>
<reference evidence="1" key="1">
    <citation type="submission" date="2022-02" db="EMBL/GenBank/DDBJ databases">
        <title>Plant Genome Project.</title>
        <authorList>
            <person name="Zhang R.-G."/>
        </authorList>
    </citation>
    <scope>NUCLEOTIDE SEQUENCE</scope>
    <source>
        <strain evidence="1">AT1</strain>
    </source>
</reference>
<accession>A0ACC0PQT1</accession>
<gene>
    <name evidence="1" type="ORF">RHMOL_Rhmol02G0127300</name>
</gene>
<evidence type="ECO:0000313" key="2">
    <source>
        <dbReference type="Proteomes" id="UP001062846"/>
    </source>
</evidence>
<evidence type="ECO:0000313" key="1">
    <source>
        <dbReference type="EMBL" id="KAI8567499.1"/>
    </source>
</evidence>
<dbReference type="EMBL" id="CM046389">
    <property type="protein sequence ID" value="KAI8567499.1"/>
    <property type="molecule type" value="Genomic_DNA"/>
</dbReference>
<dbReference type="Proteomes" id="UP001062846">
    <property type="component" value="Chromosome 2"/>
</dbReference>
<sequence length="279" mass="31363">MEVQKATGSLCCFPINIAAATTITTSTATSNTTPAPLESNDDRNHTFQLLDKIGKDIVHVKKAYADLNDYGTDISKQIEEASKTFKSLDDLVKRNRDRPTRGPIEAYVQEDLIELKKKVMKLKQKIPSKPKPRSTSESDPHGNHHPNDSTHSDPTNRMRHIASKILDKLPNLCKEMLARSSEFQDFKALYAGLGDKQKVGLLCFFHFPGKSDPKEVHVLLVDWRGFCGSKGKPTGNFSSSYRVCLLAGEKLKEEGMDNNVHMFNVDQKILDFEKPELFQ</sequence>
<comment type="caution">
    <text evidence="1">The sequence shown here is derived from an EMBL/GenBank/DDBJ whole genome shotgun (WGS) entry which is preliminary data.</text>
</comment>
<keyword evidence="2" id="KW-1185">Reference proteome</keyword>
<organism evidence="1 2">
    <name type="scientific">Rhododendron molle</name>
    <name type="common">Chinese azalea</name>
    <name type="synonym">Azalea mollis</name>
    <dbReference type="NCBI Taxonomy" id="49168"/>
    <lineage>
        <taxon>Eukaryota</taxon>
        <taxon>Viridiplantae</taxon>
        <taxon>Streptophyta</taxon>
        <taxon>Embryophyta</taxon>
        <taxon>Tracheophyta</taxon>
        <taxon>Spermatophyta</taxon>
        <taxon>Magnoliopsida</taxon>
        <taxon>eudicotyledons</taxon>
        <taxon>Gunneridae</taxon>
        <taxon>Pentapetalae</taxon>
        <taxon>asterids</taxon>
        <taxon>Ericales</taxon>
        <taxon>Ericaceae</taxon>
        <taxon>Ericoideae</taxon>
        <taxon>Rhodoreae</taxon>
        <taxon>Rhododendron</taxon>
    </lineage>
</organism>
<protein>
    <submittedName>
        <fullName evidence="1">Uncharacterized protein</fullName>
    </submittedName>
</protein>
<name>A0ACC0PQT1_RHOML</name>